<sequence length="536" mass="61165">MAALTWRNTVYLKLQERNNSEREQYRTVIESHCKLYDITENLKKKTATLTDDINRLRQENLELQRNVIEGGGRSDKQLEQKLLKAHEELKDLYKKRGENAQALIDLKEELQIKEKDILSKDLRISELESRLNAVKLANEHLESDIAEKETTNTILKDELMGLQMAYTKAEEKIMKLDKENKTLIDRWMNLKKEAAEDLNKENEMFRKRKQEKLKKDIQDAISNPVEIKEGSIHAPSGLFAGALSRIPSRAIAKFDAHDSEVFGLKWAPSGKYFATVGGDKQVKTWEKIGSSIEKKALFTPCFNRSVTSVDFDEDEKCLIASSNDCSTQIWDLSTRQLRVRLTGHENKVHSSKFVSGHGINKVVSGSQDKTIRLWDVANKLCSRTFCPGSTCFDLVAYGENIISGHFDGKIRIWDSQAQDSMTNIPLENKTKLLTCSRDHCLKITDFRQNRVIITLHDDNFRISNDCSRAVFSPDEKYVLAGSNNGQIIIWNIAKQSVEYRSEKEHKGAIQACSWNPNGDGIISCDLKRGCILWGDF</sequence>
<dbReference type="SUPFAM" id="SSF50978">
    <property type="entry name" value="WD40 repeat-like"/>
    <property type="match status" value="1"/>
</dbReference>
<dbReference type="OrthoDB" id="6262491at2759"/>
<dbReference type="InterPro" id="IPR015943">
    <property type="entry name" value="WD40/YVTN_repeat-like_dom_sf"/>
</dbReference>
<dbReference type="Pfam" id="PF08614">
    <property type="entry name" value="ATG16"/>
    <property type="match status" value="1"/>
</dbReference>
<dbReference type="GO" id="GO:0034274">
    <property type="term" value="C:Atg12-Atg5-Atg16 complex"/>
    <property type="evidence" value="ECO:0007669"/>
    <property type="project" value="TreeGrafter"/>
</dbReference>
<keyword evidence="8" id="KW-1185">Reference proteome</keyword>
<feature type="repeat" description="WD" evidence="4">
    <location>
        <begin position="254"/>
        <end position="286"/>
    </location>
</feature>
<evidence type="ECO:0000256" key="3">
    <source>
        <dbReference type="ARBA" id="ARBA00022737"/>
    </source>
</evidence>
<dbReference type="Gene3D" id="2.130.10.10">
    <property type="entry name" value="YVTN repeat-like/Quinoprotein amine dehydrogenase"/>
    <property type="match status" value="3"/>
</dbReference>
<dbReference type="PANTHER" id="PTHR19878:SF8">
    <property type="entry name" value="AUTOPHAGY-RELATED 16, ISOFORM F"/>
    <property type="match status" value="1"/>
</dbReference>
<feature type="domain" description="Autophagy-related protein 16" evidence="6">
    <location>
        <begin position="12"/>
        <end position="199"/>
    </location>
</feature>
<dbReference type="InterPro" id="IPR001680">
    <property type="entry name" value="WD40_rpt"/>
</dbReference>
<dbReference type="GO" id="GO:0000045">
    <property type="term" value="P:autophagosome assembly"/>
    <property type="evidence" value="ECO:0007669"/>
    <property type="project" value="InterPro"/>
</dbReference>
<dbReference type="GO" id="GO:0000421">
    <property type="term" value="C:autophagosome membrane"/>
    <property type="evidence" value="ECO:0007669"/>
    <property type="project" value="TreeGrafter"/>
</dbReference>
<evidence type="ECO:0000259" key="6">
    <source>
        <dbReference type="Pfam" id="PF08614"/>
    </source>
</evidence>
<dbReference type="PANTHER" id="PTHR19878">
    <property type="entry name" value="AUTOPHAGY PROTEIN 16-LIKE"/>
    <property type="match status" value="1"/>
</dbReference>
<proteinExistence type="inferred from homology"/>
<comment type="similarity">
    <text evidence="1">Belongs to the WD repeat ATG16 family.</text>
</comment>
<evidence type="ECO:0000313" key="7">
    <source>
        <dbReference type="EMBL" id="CAD5118284.1"/>
    </source>
</evidence>
<dbReference type="CDD" id="cd22887">
    <property type="entry name" value="Atg16_CCD"/>
    <property type="match status" value="1"/>
</dbReference>
<reference evidence="7 8" key="1">
    <citation type="submission" date="2020-08" db="EMBL/GenBank/DDBJ databases">
        <authorList>
            <person name="Hejnol A."/>
        </authorList>
    </citation>
    <scope>NUCLEOTIDE SEQUENCE [LARGE SCALE GENOMIC DNA]</scope>
</reference>
<dbReference type="InterPro" id="IPR045160">
    <property type="entry name" value="ATG16"/>
</dbReference>
<feature type="repeat" description="WD" evidence="4">
    <location>
        <begin position="306"/>
        <end position="340"/>
    </location>
</feature>
<feature type="repeat" description="WD" evidence="4">
    <location>
        <begin position="398"/>
        <end position="423"/>
    </location>
</feature>
<keyword evidence="2 4" id="KW-0853">WD repeat</keyword>
<dbReference type="CDD" id="cd00200">
    <property type="entry name" value="WD40"/>
    <property type="match status" value="1"/>
</dbReference>
<protein>
    <submittedName>
        <fullName evidence="7">DgyrCDS6998</fullName>
    </submittedName>
</protein>
<keyword evidence="5" id="KW-0175">Coiled coil</keyword>
<keyword evidence="3" id="KW-0677">Repeat</keyword>
<dbReference type="GO" id="GO:0034045">
    <property type="term" value="C:phagophore assembly site membrane"/>
    <property type="evidence" value="ECO:0007669"/>
    <property type="project" value="TreeGrafter"/>
</dbReference>
<feature type="coiled-coil region" evidence="5">
    <location>
        <begin position="124"/>
        <end position="215"/>
    </location>
</feature>
<dbReference type="InterPro" id="IPR036322">
    <property type="entry name" value="WD40_repeat_dom_sf"/>
</dbReference>
<feature type="coiled-coil region" evidence="5">
    <location>
        <begin position="39"/>
        <end position="95"/>
    </location>
</feature>
<organism evidence="7 8">
    <name type="scientific">Dimorphilus gyrociliatus</name>
    <dbReference type="NCBI Taxonomy" id="2664684"/>
    <lineage>
        <taxon>Eukaryota</taxon>
        <taxon>Metazoa</taxon>
        <taxon>Spiralia</taxon>
        <taxon>Lophotrochozoa</taxon>
        <taxon>Annelida</taxon>
        <taxon>Polychaeta</taxon>
        <taxon>Polychaeta incertae sedis</taxon>
        <taxon>Dinophilidae</taxon>
        <taxon>Dimorphilus</taxon>
    </lineage>
</organism>
<dbReference type="AlphaFoldDB" id="A0A7I8VPX5"/>
<dbReference type="SMART" id="SM00320">
    <property type="entry name" value="WD40"/>
    <property type="match status" value="6"/>
</dbReference>
<dbReference type="GO" id="GO:0043495">
    <property type="term" value="F:protein-membrane adaptor activity"/>
    <property type="evidence" value="ECO:0007669"/>
    <property type="project" value="TreeGrafter"/>
</dbReference>
<dbReference type="Proteomes" id="UP000549394">
    <property type="component" value="Unassembled WGS sequence"/>
</dbReference>
<evidence type="ECO:0000256" key="2">
    <source>
        <dbReference type="ARBA" id="ARBA00022574"/>
    </source>
</evidence>
<dbReference type="InterPro" id="IPR019775">
    <property type="entry name" value="WD40_repeat_CS"/>
</dbReference>
<dbReference type="PROSITE" id="PS50082">
    <property type="entry name" value="WD_REPEATS_2"/>
    <property type="match status" value="5"/>
</dbReference>
<evidence type="ECO:0000256" key="4">
    <source>
        <dbReference type="PROSITE-ProRule" id="PRU00221"/>
    </source>
</evidence>
<evidence type="ECO:0000256" key="5">
    <source>
        <dbReference type="SAM" id="Coils"/>
    </source>
</evidence>
<dbReference type="PROSITE" id="PS00678">
    <property type="entry name" value="WD_REPEATS_1"/>
    <property type="match status" value="2"/>
</dbReference>
<dbReference type="InterPro" id="IPR013923">
    <property type="entry name" value="Autophagy-rel_prot_16_dom"/>
</dbReference>
<dbReference type="Pfam" id="PF00400">
    <property type="entry name" value="WD40"/>
    <property type="match status" value="6"/>
</dbReference>
<dbReference type="InterPro" id="IPR020472">
    <property type="entry name" value="WD40_PAC1"/>
</dbReference>
<gene>
    <name evidence="7" type="ORF">DGYR_LOCUS6685</name>
</gene>
<dbReference type="Gene3D" id="1.20.5.170">
    <property type="match status" value="1"/>
</dbReference>
<dbReference type="PROSITE" id="PS50294">
    <property type="entry name" value="WD_REPEATS_REGION"/>
    <property type="match status" value="2"/>
</dbReference>
<evidence type="ECO:0000256" key="1">
    <source>
        <dbReference type="ARBA" id="ARBA00009271"/>
    </source>
</evidence>
<name>A0A7I8VPX5_9ANNE</name>
<dbReference type="EMBL" id="CAJFCJ010000008">
    <property type="protein sequence ID" value="CAD5118284.1"/>
    <property type="molecule type" value="Genomic_DNA"/>
</dbReference>
<feature type="repeat" description="WD" evidence="4">
    <location>
        <begin position="471"/>
        <end position="500"/>
    </location>
</feature>
<dbReference type="PRINTS" id="PR00320">
    <property type="entry name" value="GPROTEINBRPT"/>
</dbReference>
<evidence type="ECO:0000313" key="8">
    <source>
        <dbReference type="Proteomes" id="UP000549394"/>
    </source>
</evidence>
<comment type="caution">
    <text evidence="7">The sequence shown here is derived from an EMBL/GenBank/DDBJ whole genome shotgun (WGS) entry which is preliminary data.</text>
</comment>
<feature type="repeat" description="WD" evidence="4">
    <location>
        <begin position="341"/>
        <end position="384"/>
    </location>
</feature>
<accession>A0A7I8VPX5</accession>